<dbReference type="Pfam" id="PF20722">
    <property type="entry name" value="DUF6830"/>
    <property type="match status" value="1"/>
</dbReference>
<dbReference type="Proteomes" id="UP000053989">
    <property type="component" value="Unassembled WGS sequence"/>
</dbReference>
<feature type="non-terminal residue" evidence="2">
    <location>
        <position position="1"/>
    </location>
</feature>
<dbReference type="AlphaFoldDB" id="A0A0C2ZZ84"/>
<evidence type="ECO:0000313" key="3">
    <source>
        <dbReference type="Proteomes" id="UP000053989"/>
    </source>
</evidence>
<accession>A0A0C2ZZ84</accession>
<dbReference type="InParanoid" id="A0A0C2ZZ84"/>
<keyword evidence="3" id="KW-1185">Reference proteome</keyword>
<sequence length="225" mass="25547">RPYHTFATSMTGFHLAIKPSLRVSVDKAATLYQLPGLKDAITTFFASQGMQLCMDRLQVWHKIRIQQLAYHDRKTPLALQMLHAVPPLNAHPYGQYDTAIISPQSQSNWPKSGLRGHSVAQLWIIFHLTHSDLFLAYVQHFTIAAHSNPSPVTGMHKLQWATRRNGEHIGGVILLTQIQSPAHLILNFGNEAHSCLTNLSSYELTNEFWLNKYWTKELYYALSSS</sequence>
<name>A0A0C2ZZ84_9AGAM</name>
<proteinExistence type="predicted"/>
<evidence type="ECO:0000259" key="1">
    <source>
        <dbReference type="Pfam" id="PF20722"/>
    </source>
</evidence>
<reference evidence="2 3" key="1">
    <citation type="submission" date="2014-04" db="EMBL/GenBank/DDBJ databases">
        <authorList>
            <consortium name="DOE Joint Genome Institute"/>
            <person name="Kuo A."/>
            <person name="Kohler A."/>
            <person name="Nagy L.G."/>
            <person name="Floudas D."/>
            <person name="Copeland A."/>
            <person name="Barry K.W."/>
            <person name="Cichocki N."/>
            <person name="Veneault-Fourrey C."/>
            <person name="LaButti K."/>
            <person name="Lindquist E.A."/>
            <person name="Lipzen A."/>
            <person name="Lundell T."/>
            <person name="Morin E."/>
            <person name="Murat C."/>
            <person name="Sun H."/>
            <person name="Tunlid A."/>
            <person name="Henrissat B."/>
            <person name="Grigoriev I.V."/>
            <person name="Hibbett D.S."/>
            <person name="Martin F."/>
            <person name="Nordberg H.P."/>
            <person name="Cantor M.N."/>
            <person name="Hua S.X."/>
        </authorList>
    </citation>
    <scope>NUCLEOTIDE SEQUENCE [LARGE SCALE GENOMIC DNA]</scope>
    <source>
        <strain evidence="2 3">Foug A</strain>
    </source>
</reference>
<dbReference type="InterPro" id="IPR049233">
    <property type="entry name" value="DUF6830"/>
</dbReference>
<gene>
    <name evidence="2" type="ORF">SCLCIDRAFT_129740</name>
</gene>
<dbReference type="OrthoDB" id="2686748at2759"/>
<dbReference type="HOGENOM" id="CLU_006344_9_3_1"/>
<dbReference type="EMBL" id="KN822096">
    <property type="protein sequence ID" value="KIM57752.1"/>
    <property type="molecule type" value="Genomic_DNA"/>
</dbReference>
<organism evidence="2 3">
    <name type="scientific">Scleroderma citrinum Foug A</name>
    <dbReference type="NCBI Taxonomy" id="1036808"/>
    <lineage>
        <taxon>Eukaryota</taxon>
        <taxon>Fungi</taxon>
        <taxon>Dikarya</taxon>
        <taxon>Basidiomycota</taxon>
        <taxon>Agaricomycotina</taxon>
        <taxon>Agaricomycetes</taxon>
        <taxon>Agaricomycetidae</taxon>
        <taxon>Boletales</taxon>
        <taxon>Sclerodermatineae</taxon>
        <taxon>Sclerodermataceae</taxon>
        <taxon>Scleroderma</taxon>
    </lineage>
</organism>
<reference evidence="3" key="2">
    <citation type="submission" date="2015-01" db="EMBL/GenBank/DDBJ databases">
        <title>Evolutionary Origins and Diversification of the Mycorrhizal Mutualists.</title>
        <authorList>
            <consortium name="DOE Joint Genome Institute"/>
            <consortium name="Mycorrhizal Genomics Consortium"/>
            <person name="Kohler A."/>
            <person name="Kuo A."/>
            <person name="Nagy L.G."/>
            <person name="Floudas D."/>
            <person name="Copeland A."/>
            <person name="Barry K.W."/>
            <person name="Cichocki N."/>
            <person name="Veneault-Fourrey C."/>
            <person name="LaButti K."/>
            <person name="Lindquist E.A."/>
            <person name="Lipzen A."/>
            <person name="Lundell T."/>
            <person name="Morin E."/>
            <person name="Murat C."/>
            <person name="Riley R."/>
            <person name="Ohm R."/>
            <person name="Sun H."/>
            <person name="Tunlid A."/>
            <person name="Henrissat B."/>
            <person name="Grigoriev I.V."/>
            <person name="Hibbett D.S."/>
            <person name="Martin F."/>
        </authorList>
    </citation>
    <scope>NUCLEOTIDE SEQUENCE [LARGE SCALE GENOMIC DNA]</scope>
    <source>
        <strain evidence="3">Foug A</strain>
    </source>
</reference>
<evidence type="ECO:0000313" key="2">
    <source>
        <dbReference type="EMBL" id="KIM57752.1"/>
    </source>
</evidence>
<protein>
    <recommendedName>
        <fullName evidence="1">DUF6830 domain-containing protein</fullName>
    </recommendedName>
</protein>
<feature type="domain" description="DUF6830" evidence="1">
    <location>
        <begin position="46"/>
        <end position="121"/>
    </location>
</feature>